<accession>A0ABV7Z9E0</accession>
<sequence length="289" mass="30585">MFSRILVPLTHSPTNRVALEAALSLAAHHGLTLIGLHVLVPQPAPVDSYGMAGMAGSLDPLASWSQMEAITGQQRAQRAVLEEFSERCETLGVAYEALGDVDSAAEDIVRHAQSADMVWLSRGGLHAGHTTWGSTFEDVIHRSPVPVWVAHEDAVLPTRLTVATDGQPQALGTLDVAATLAEGWTLPLELRVVAEGPATAMDELSLHDAQAALDAFGHRPDHAVLSVGEPAQVLAQTTAPDSLLVMGAHSHRSFLGLRRGRTVDALLQGACGSVLLCPHQSRAAVGQFR</sequence>
<evidence type="ECO:0000313" key="3">
    <source>
        <dbReference type="EMBL" id="MFC3832916.1"/>
    </source>
</evidence>
<keyword evidence="4" id="KW-1185">Reference proteome</keyword>
<reference evidence="4" key="1">
    <citation type="journal article" date="2019" name="Int. J. Syst. Evol. Microbiol.">
        <title>The Global Catalogue of Microorganisms (GCM) 10K type strain sequencing project: providing services to taxonomists for standard genome sequencing and annotation.</title>
        <authorList>
            <consortium name="The Broad Institute Genomics Platform"/>
            <consortium name="The Broad Institute Genome Sequencing Center for Infectious Disease"/>
            <person name="Wu L."/>
            <person name="Ma J."/>
        </authorList>
    </citation>
    <scope>NUCLEOTIDE SEQUENCE [LARGE SCALE GENOMIC DNA]</scope>
    <source>
        <strain evidence="4">CCTCC AB 2017081</strain>
    </source>
</reference>
<dbReference type="PRINTS" id="PR01438">
    <property type="entry name" value="UNVRSLSTRESS"/>
</dbReference>
<evidence type="ECO:0000313" key="4">
    <source>
        <dbReference type="Proteomes" id="UP001595803"/>
    </source>
</evidence>
<evidence type="ECO:0000256" key="1">
    <source>
        <dbReference type="ARBA" id="ARBA00008791"/>
    </source>
</evidence>
<comment type="similarity">
    <text evidence="1">Belongs to the universal stress protein A family.</text>
</comment>
<dbReference type="SUPFAM" id="SSF52402">
    <property type="entry name" value="Adenine nucleotide alpha hydrolases-like"/>
    <property type="match status" value="2"/>
</dbReference>
<dbReference type="InterPro" id="IPR006015">
    <property type="entry name" value="Universal_stress_UspA"/>
</dbReference>
<dbReference type="Proteomes" id="UP001595803">
    <property type="component" value="Unassembled WGS sequence"/>
</dbReference>
<dbReference type="Pfam" id="PF00582">
    <property type="entry name" value="Usp"/>
    <property type="match status" value="1"/>
</dbReference>
<dbReference type="CDD" id="cd00293">
    <property type="entry name" value="USP-like"/>
    <property type="match status" value="1"/>
</dbReference>
<proteinExistence type="inferred from homology"/>
<dbReference type="PANTHER" id="PTHR46268">
    <property type="entry name" value="STRESS RESPONSE PROTEIN NHAX"/>
    <property type="match status" value="1"/>
</dbReference>
<feature type="domain" description="UspA" evidence="2">
    <location>
        <begin position="1"/>
        <end position="150"/>
    </location>
</feature>
<gene>
    <name evidence="3" type="ORF">ACFOSB_08620</name>
</gene>
<dbReference type="RefSeq" id="WP_322474805.1">
    <property type="nucleotide sequence ID" value="NZ_JBHRZG010000009.1"/>
</dbReference>
<name>A0ABV7Z9E0_9DEIO</name>
<protein>
    <submittedName>
        <fullName evidence="3">Universal stress protein</fullName>
    </submittedName>
</protein>
<dbReference type="InterPro" id="IPR006016">
    <property type="entry name" value="UspA"/>
</dbReference>
<evidence type="ECO:0000259" key="2">
    <source>
        <dbReference type="Pfam" id="PF00582"/>
    </source>
</evidence>
<dbReference type="Gene3D" id="3.40.50.12370">
    <property type="match status" value="1"/>
</dbReference>
<comment type="caution">
    <text evidence="3">The sequence shown here is derived from an EMBL/GenBank/DDBJ whole genome shotgun (WGS) entry which is preliminary data.</text>
</comment>
<dbReference type="PANTHER" id="PTHR46268:SF6">
    <property type="entry name" value="UNIVERSAL STRESS PROTEIN UP12"/>
    <property type="match status" value="1"/>
</dbReference>
<organism evidence="3 4">
    <name type="scientific">Deinococcus rufus</name>
    <dbReference type="NCBI Taxonomy" id="2136097"/>
    <lineage>
        <taxon>Bacteria</taxon>
        <taxon>Thermotogati</taxon>
        <taxon>Deinococcota</taxon>
        <taxon>Deinococci</taxon>
        <taxon>Deinococcales</taxon>
        <taxon>Deinococcaceae</taxon>
        <taxon>Deinococcus</taxon>
    </lineage>
</organism>
<dbReference type="EMBL" id="JBHRZG010000009">
    <property type="protein sequence ID" value="MFC3832916.1"/>
    <property type="molecule type" value="Genomic_DNA"/>
</dbReference>